<dbReference type="InterPro" id="IPR023214">
    <property type="entry name" value="HAD_sf"/>
</dbReference>
<keyword evidence="4" id="KW-1185">Reference proteome</keyword>
<dbReference type="InterPro" id="IPR036412">
    <property type="entry name" value="HAD-like_sf"/>
</dbReference>
<protein>
    <submittedName>
        <fullName evidence="3">Haloacid dehalogenase type II</fullName>
    </submittedName>
</protein>
<dbReference type="InterPro" id="IPR006328">
    <property type="entry name" value="2-HAD"/>
</dbReference>
<comment type="similarity">
    <text evidence="1">Belongs to the HAD-like hydrolase superfamily. S-2-haloalkanoic acid dehalogenase family.</text>
</comment>
<dbReference type="InterPro" id="IPR023198">
    <property type="entry name" value="PGP-like_dom2"/>
</dbReference>
<dbReference type="SUPFAM" id="SSF56784">
    <property type="entry name" value="HAD-like"/>
    <property type="match status" value="1"/>
</dbReference>
<dbReference type="NCBIfam" id="TIGR01493">
    <property type="entry name" value="HAD-SF-IA-v2"/>
    <property type="match status" value="1"/>
</dbReference>
<dbReference type="CDD" id="cd02588">
    <property type="entry name" value="HAD_L2-DEX"/>
    <property type="match status" value="1"/>
</dbReference>
<dbReference type="Pfam" id="PF00702">
    <property type="entry name" value="Hydrolase"/>
    <property type="match status" value="1"/>
</dbReference>
<name>A0ABW5T1K2_9BACI</name>
<proteinExistence type="inferred from homology"/>
<reference evidence="4" key="1">
    <citation type="journal article" date="2019" name="Int. J. Syst. Evol. Microbiol.">
        <title>The Global Catalogue of Microorganisms (GCM) 10K type strain sequencing project: providing services to taxonomists for standard genome sequencing and annotation.</title>
        <authorList>
            <consortium name="The Broad Institute Genomics Platform"/>
            <consortium name="The Broad Institute Genome Sequencing Center for Infectious Disease"/>
            <person name="Wu L."/>
            <person name="Ma J."/>
        </authorList>
    </citation>
    <scope>NUCLEOTIDE SEQUENCE [LARGE SCALE GENOMIC DNA]</scope>
    <source>
        <strain evidence="4">KCTC 33792</strain>
    </source>
</reference>
<organism evidence="3 4">
    <name type="scientific">Salibacterium lacus</name>
    <dbReference type="NCBI Taxonomy" id="1898109"/>
    <lineage>
        <taxon>Bacteria</taxon>
        <taxon>Bacillati</taxon>
        <taxon>Bacillota</taxon>
        <taxon>Bacilli</taxon>
        <taxon>Bacillales</taxon>
        <taxon>Bacillaceae</taxon>
    </lineage>
</organism>
<dbReference type="EMBL" id="JBHUML010000002">
    <property type="protein sequence ID" value="MFD2705022.1"/>
    <property type="molecule type" value="Genomic_DNA"/>
</dbReference>
<dbReference type="NCBIfam" id="TIGR01428">
    <property type="entry name" value="HAD_type_II"/>
    <property type="match status" value="1"/>
</dbReference>
<dbReference type="Gene3D" id="3.40.50.1000">
    <property type="entry name" value="HAD superfamily/HAD-like"/>
    <property type="match status" value="1"/>
</dbReference>
<dbReference type="SFLD" id="SFLDF00045">
    <property type="entry name" value="2-haloacid_dehalogenase"/>
    <property type="match status" value="1"/>
</dbReference>
<dbReference type="PRINTS" id="PR00413">
    <property type="entry name" value="HADHALOGNASE"/>
</dbReference>
<keyword evidence="2" id="KW-0378">Hydrolase</keyword>
<dbReference type="SFLD" id="SFLDG01129">
    <property type="entry name" value="C1.5:_HAD__Beta-PGM__Phosphata"/>
    <property type="match status" value="1"/>
</dbReference>
<gene>
    <name evidence="3" type="ORF">ACFSUB_06045</name>
</gene>
<dbReference type="InterPro" id="IPR051540">
    <property type="entry name" value="S-2-haloacid_dehalogenase"/>
</dbReference>
<dbReference type="RefSeq" id="WP_380712287.1">
    <property type="nucleotide sequence ID" value="NZ_JBHUML010000002.1"/>
</dbReference>
<dbReference type="InterPro" id="IPR006439">
    <property type="entry name" value="HAD-SF_hydro_IA"/>
</dbReference>
<accession>A0ABW5T1K2</accession>
<dbReference type="PANTHER" id="PTHR43316:SF3">
    <property type="entry name" value="HALOACID DEHALOGENASE, TYPE II (AFU_ORTHOLOGUE AFUA_2G07750)-RELATED"/>
    <property type="match status" value="1"/>
</dbReference>
<evidence type="ECO:0000313" key="3">
    <source>
        <dbReference type="EMBL" id="MFD2705022.1"/>
    </source>
</evidence>
<dbReference type="Proteomes" id="UP001597520">
    <property type="component" value="Unassembled WGS sequence"/>
</dbReference>
<evidence type="ECO:0000256" key="2">
    <source>
        <dbReference type="ARBA" id="ARBA00022801"/>
    </source>
</evidence>
<comment type="caution">
    <text evidence="3">The sequence shown here is derived from an EMBL/GenBank/DDBJ whole genome shotgun (WGS) entry which is preliminary data.</text>
</comment>
<dbReference type="PANTHER" id="PTHR43316">
    <property type="entry name" value="HYDROLASE, HALOACID DELAHOGENASE-RELATED"/>
    <property type="match status" value="1"/>
</dbReference>
<dbReference type="SFLD" id="SFLDS00003">
    <property type="entry name" value="Haloacid_Dehalogenase"/>
    <property type="match status" value="1"/>
</dbReference>
<dbReference type="SFLD" id="SFLDG01135">
    <property type="entry name" value="C1.5.6:_HAD__Beta-PGM__Phospha"/>
    <property type="match status" value="1"/>
</dbReference>
<sequence>MMSSSTYVFDVYGTLFDVHSIAAACRQAAPEKEETLSRIWREKQIQYTFLRQAMGKYRSFEHVTRDALRYAAAAAGTSLSGNMETALLEAYQSLELFPESSRVLQTLKNNGSTVIVFSNGTRNMLEPLLHHGGIRPYIDFVLSVDDVKQYKPSPASYQLILDHVPVHRSDITFLSSNGWDISGAEAFGFTTVWVNRSGAPVEELQLPPDEEWSSLEPLEKPSP</sequence>
<evidence type="ECO:0000256" key="1">
    <source>
        <dbReference type="ARBA" id="ARBA00008106"/>
    </source>
</evidence>
<evidence type="ECO:0000313" key="4">
    <source>
        <dbReference type="Proteomes" id="UP001597520"/>
    </source>
</evidence>
<dbReference type="Gene3D" id="1.10.150.240">
    <property type="entry name" value="Putative phosphatase, domain 2"/>
    <property type="match status" value="1"/>
</dbReference>